<proteinExistence type="predicted"/>
<dbReference type="AlphaFoldDB" id="A0A941ECC1"/>
<organism evidence="4 5">
    <name type="scientific">Actinospica acidithermotolerans</name>
    <dbReference type="NCBI Taxonomy" id="2828514"/>
    <lineage>
        <taxon>Bacteria</taxon>
        <taxon>Bacillati</taxon>
        <taxon>Actinomycetota</taxon>
        <taxon>Actinomycetes</taxon>
        <taxon>Catenulisporales</taxon>
        <taxon>Actinospicaceae</taxon>
        <taxon>Actinospica</taxon>
    </lineage>
</organism>
<gene>
    <name evidence="4" type="ORF">KDK95_08905</name>
</gene>
<dbReference type="Pfam" id="PF10708">
    <property type="entry name" value="DUF2510"/>
    <property type="match status" value="1"/>
</dbReference>
<protein>
    <submittedName>
        <fullName evidence="4">DUF2510 domain-containing protein</fullName>
    </submittedName>
</protein>
<dbReference type="EMBL" id="JAGSOH010000017">
    <property type="protein sequence ID" value="MBR7826419.1"/>
    <property type="molecule type" value="Genomic_DNA"/>
</dbReference>
<dbReference type="Proteomes" id="UP000676325">
    <property type="component" value="Unassembled WGS sequence"/>
</dbReference>
<accession>A0A941ECC1</accession>
<feature type="compositionally biased region" description="Low complexity" evidence="1">
    <location>
        <begin position="159"/>
        <end position="174"/>
    </location>
</feature>
<feature type="compositionally biased region" description="Gly residues" evidence="1">
    <location>
        <begin position="104"/>
        <end position="126"/>
    </location>
</feature>
<feature type="region of interest" description="Disordered" evidence="1">
    <location>
        <begin position="1"/>
        <end position="27"/>
    </location>
</feature>
<keyword evidence="2" id="KW-1133">Transmembrane helix</keyword>
<name>A0A941ECC1_9ACTN</name>
<dbReference type="InterPro" id="IPR018929">
    <property type="entry name" value="DUF2510"/>
</dbReference>
<evidence type="ECO:0000313" key="5">
    <source>
        <dbReference type="Proteomes" id="UP000676325"/>
    </source>
</evidence>
<evidence type="ECO:0000256" key="2">
    <source>
        <dbReference type="SAM" id="Phobius"/>
    </source>
</evidence>
<reference evidence="4" key="1">
    <citation type="submission" date="2021-04" db="EMBL/GenBank/DDBJ databases">
        <title>Genome based classification of Actinospica acidithermotolerans sp. nov., an actinobacterium isolated from an Indonesian hot spring.</title>
        <authorList>
            <person name="Kusuma A.B."/>
            <person name="Putra K.E."/>
            <person name="Nafisah S."/>
            <person name="Loh J."/>
            <person name="Nouioui I."/>
            <person name="Goodfellow M."/>
        </authorList>
    </citation>
    <scope>NUCLEOTIDE SEQUENCE</scope>
    <source>
        <strain evidence="4">MGRD01-02</strain>
    </source>
</reference>
<feature type="compositionally biased region" description="Low complexity" evidence="1">
    <location>
        <begin position="89"/>
        <end position="103"/>
    </location>
</feature>
<keyword evidence="2" id="KW-0472">Membrane</keyword>
<feature type="transmembrane region" description="Helical" evidence="2">
    <location>
        <begin position="64"/>
        <end position="85"/>
    </location>
</feature>
<keyword evidence="5" id="KW-1185">Reference proteome</keyword>
<sequence>MSIPDPTQPSAPPGWYPTGETGPDGLPVERWWDGSGWSAMVRPLGSGDAGTPGGGGRRSSAFRALISTAVVVVLIGGGIGAYFAFHNDSSSTTASSGSQPTTGPTGGFGGGNGSGGFGGGNGGPGSGSSSSASPEPTVTGGSGKTVSDPIDGLNIPVPSGWTGQSGSTSGNGSWPTLSTGTYTCPSALASENGTTSGSTPQCTRGGVNFTTTSGSSAQSVATSDIASMAKGNYGTLSAHKVTGQGAITVAGRSGYEVTWSVTPDYSGPSGTVELIALPVTGESGYYTLIDIGVDQSSQAPSLATVNSQIISGITDSSAAGA</sequence>
<evidence type="ECO:0000256" key="1">
    <source>
        <dbReference type="SAM" id="MobiDB-lite"/>
    </source>
</evidence>
<feature type="region of interest" description="Disordered" evidence="1">
    <location>
        <begin position="89"/>
        <end position="174"/>
    </location>
</feature>
<feature type="domain" description="DUF2510" evidence="3">
    <location>
        <begin position="13"/>
        <end position="48"/>
    </location>
</feature>
<feature type="compositionally biased region" description="Pro residues" evidence="1">
    <location>
        <begin position="1"/>
        <end position="15"/>
    </location>
</feature>
<evidence type="ECO:0000259" key="3">
    <source>
        <dbReference type="Pfam" id="PF10708"/>
    </source>
</evidence>
<keyword evidence="2" id="KW-0812">Transmembrane</keyword>
<evidence type="ECO:0000313" key="4">
    <source>
        <dbReference type="EMBL" id="MBR7826419.1"/>
    </source>
</evidence>
<comment type="caution">
    <text evidence="4">The sequence shown here is derived from an EMBL/GenBank/DDBJ whole genome shotgun (WGS) entry which is preliminary data.</text>
</comment>
<dbReference type="RefSeq" id="WP_212517570.1">
    <property type="nucleotide sequence ID" value="NZ_JAGSOH010000017.1"/>
</dbReference>